<sequence length="98" mass="10811">MEHTWFIIFLSIPSRYPRQTTGDGEVLTGAVCSGNHNIHSQTPPPLVPSFQATKIRRNEKETKRERGSEKETMAAVTAGDVDGSGGTGRFPATQQRRQ</sequence>
<keyword evidence="4" id="KW-1185">Reference proteome</keyword>
<organism evidence="3 4">
    <name type="scientific">Helianthus annuus</name>
    <name type="common">Common sunflower</name>
    <dbReference type="NCBI Taxonomy" id="4232"/>
    <lineage>
        <taxon>Eukaryota</taxon>
        <taxon>Viridiplantae</taxon>
        <taxon>Streptophyta</taxon>
        <taxon>Embryophyta</taxon>
        <taxon>Tracheophyta</taxon>
        <taxon>Spermatophyta</taxon>
        <taxon>Magnoliopsida</taxon>
        <taxon>eudicotyledons</taxon>
        <taxon>Gunneridae</taxon>
        <taxon>Pentapetalae</taxon>
        <taxon>asterids</taxon>
        <taxon>campanulids</taxon>
        <taxon>Asterales</taxon>
        <taxon>Asteraceae</taxon>
        <taxon>Asteroideae</taxon>
        <taxon>Heliantheae alliance</taxon>
        <taxon>Heliantheae</taxon>
        <taxon>Helianthus</taxon>
    </lineage>
</organism>
<accession>A0A251SQR1</accession>
<evidence type="ECO:0000313" key="4">
    <source>
        <dbReference type="Proteomes" id="UP000215914"/>
    </source>
</evidence>
<evidence type="ECO:0000256" key="1">
    <source>
        <dbReference type="SAM" id="MobiDB-lite"/>
    </source>
</evidence>
<gene>
    <name evidence="3" type="ORF">HannXRQ_Chr13g0396011</name>
    <name evidence="2" type="ORF">HanXRQr2_Chr13g0572611</name>
</gene>
<feature type="compositionally biased region" description="Basic and acidic residues" evidence="1">
    <location>
        <begin position="56"/>
        <end position="72"/>
    </location>
</feature>
<dbReference type="InParanoid" id="A0A251SQR1"/>
<protein>
    <submittedName>
        <fullName evidence="3">Uncharacterized protein</fullName>
    </submittedName>
</protein>
<reference evidence="2" key="3">
    <citation type="submission" date="2020-06" db="EMBL/GenBank/DDBJ databases">
        <title>Helianthus annuus Genome sequencing and assembly Release 2.</title>
        <authorList>
            <person name="Gouzy J."/>
            <person name="Langlade N."/>
            <person name="Munos S."/>
        </authorList>
    </citation>
    <scope>NUCLEOTIDE SEQUENCE</scope>
    <source>
        <tissue evidence="2">Leaves</tissue>
    </source>
</reference>
<dbReference type="EMBL" id="MNCJ02000328">
    <property type="protein sequence ID" value="KAF5772085.1"/>
    <property type="molecule type" value="Genomic_DNA"/>
</dbReference>
<dbReference type="Proteomes" id="UP000215914">
    <property type="component" value="Chromosome 13"/>
</dbReference>
<evidence type="ECO:0000313" key="3">
    <source>
        <dbReference type="EMBL" id="OTG00883.1"/>
    </source>
</evidence>
<feature type="region of interest" description="Disordered" evidence="1">
    <location>
        <begin position="56"/>
        <end position="98"/>
    </location>
</feature>
<name>A0A251SQR1_HELAN</name>
<reference evidence="3" key="2">
    <citation type="submission" date="2017-02" db="EMBL/GenBank/DDBJ databases">
        <title>Sunflower complete genome.</title>
        <authorList>
            <person name="Langlade N."/>
            <person name="Munos S."/>
        </authorList>
    </citation>
    <scope>NUCLEOTIDE SEQUENCE [LARGE SCALE GENOMIC DNA]</scope>
    <source>
        <tissue evidence="3">Leaves</tissue>
    </source>
</reference>
<proteinExistence type="predicted"/>
<dbReference type="AlphaFoldDB" id="A0A251SQR1"/>
<reference evidence="2 4" key="1">
    <citation type="journal article" date="2017" name="Nature">
        <title>The sunflower genome provides insights into oil metabolism, flowering and Asterid evolution.</title>
        <authorList>
            <person name="Badouin H."/>
            <person name="Gouzy J."/>
            <person name="Grassa C.J."/>
            <person name="Murat F."/>
            <person name="Staton S.E."/>
            <person name="Cottret L."/>
            <person name="Lelandais-Briere C."/>
            <person name="Owens G.L."/>
            <person name="Carrere S."/>
            <person name="Mayjonade B."/>
            <person name="Legrand L."/>
            <person name="Gill N."/>
            <person name="Kane N.C."/>
            <person name="Bowers J.E."/>
            <person name="Hubner S."/>
            <person name="Bellec A."/>
            <person name="Berard A."/>
            <person name="Berges H."/>
            <person name="Blanchet N."/>
            <person name="Boniface M.C."/>
            <person name="Brunel D."/>
            <person name="Catrice O."/>
            <person name="Chaidir N."/>
            <person name="Claudel C."/>
            <person name="Donnadieu C."/>
            <person name="Faraut T."/>
            <person name="Fievet G."/>
            <person name="Helmstetter N."/>
            <person name="King M."/>
            <person name="Knapp S.J."/>
            <person name="Lai Z."/>
            <person name="Le Paslier M.C."/>
            <person name="Lippi Y."/>
            <person name="Lorenzon L."/>
            <person name="Mandel J.R."/>
            <person name="Marage G."/>
            <person name="Marchand G."/>
            <person name="Marquand E."/>
            <person name="Bret-Mestries E."/>
            <person name="Morien E."/>
            <person name="Nambeesan S."/>
            <person name="Nguyen T."/>
            <person name="Pegot-Espagnet P."/>
            <person name="Pouilly N."/>
            <person name="Raftis F."/>
            <person name="Sallet E."/>
            <person name="Schiex T."/>
            <person name="Thomas J."/>
            <person name="Vandecasteele C."/>
            <person name="Vares D."/>
            <person name="Vear F."/>
            <person name="Vautrin S."/>
            <person name="Crespi M."/>
            <person name="Mangin B."/>
            <person name="Burke J.M."/>
            <person name="Salse J."/>
            <person name="Munos S."/>
            <person name="Vincourt P."/>
            <person name="Rieseberg L.H."/>
            <person name="Langlade N.B."/>
        </authorList>
    </citation>
    <scope>NUCLEOTIDE SEQUENCE [LARGE SCALE GENOMIC DNA]</scope>
    <source>
        <strain evidence="4">cv. SF193</strain>
        <tissue evidence="2">Leaves</tissue>
    </source>
</reference>
<dbReference type="Gramene" id="mRNA:HanXRQr2_Chr13g0572611">
    <property type="protein sequence ID" value="CDS:HanXRQr2_Chr13g0572611.1"/>
    <property type="gene ID" value="HanXRQr2_Chr13g0572611"/>
</dbReference>
<evidence type="ECO:0000313" key="2">
    <source>
        <dbReference type="EMBL" id="KAF5772085.1"/>
    </source>
</evidence>
<dbReference type="EMBL" id="CM007902">
    <property type="protein sequence ID" value="OTG00883.1"/>
    <property type="molecule type" value="Genomic_DNA"/>
</dbReference>